<dbReference type="GO" id="GO:0004222">
    <property type="term" value="F:metalloendopeptidase activity"/>
    <property type="evidence" value="ECO:0007669"/>
    <property type="project" value="TreeGrafter"/>
</dbReference>
<evidence type="ECO:0000256" key="2">
    <source>
        <dbReference type="ARBA" id="ARBA00004196"/>
    </source>
</evidence>
<evidence type="ECO:0000313" key="11">
    <source>
        <dbReference type="EMBL" id="GGJ43785.1"/>
    </source>
</evidence>
<accession>A0A917NZI7</accession>
<dbReference type="AlphaFoldDB" id="A0A917NZI7"/>
<evidence type="ECO:0000256" key="1">
    <source>
        <dbReference type="ARBA" id="ARBA00001947"/>
    </source>
</evidence>
<dbReference type="PANTHER" id="PTHR21666">
    <property type="entry name" value="PEPTIDASE-RELATED"/>
    <property type="match status" value="1"/>
</dbReference>
<keyword evidence="12" id="KW-1185">Reference proteome</keyword>
<keyword evidence="5" id="KW-0378">Hydrolase</keyword>
<dbReference type="InterPro" id="IPR011055">
    <property type="entry name" value="Dup_hybrid_motif"/>
</dbReference>
<feature type="chain" id="PRO_5038046439" description="Peptidase M23" evidence="8">
    <location>
        <begin position="22"/>
        <end position="458"/>
    </location>
</feature>
<organism evidence="11 12">
    <name type="scientific">Neoroseomonas lacus</name>
    <dbReference type="NCBI Taxonomy" id="287609"/>
    <lineage>
        <taxon>Bacteria</taxon>
        <taxon>Pseudomonadati</taxon>
        <taxon>Pseudomonadota</taxon>
        <taxon>Alphaproteobacteria</taxon>
        <taxon>Acetobacterales</taxon>
        <taxon>Acetobacteraceae</taxon>
        <taxon>Neoroseomonas</taxon>
    </lineage>
</organism>
<evidence type="ECO:0000256" key="4">
    <source>
        <dbReference type="ARBA" id="ARBA00022723"/>
    </source>
</evidence>
<keyword evidence="4" id="KW-0479">Metal-binding</keyword>
<dbReference type="Pfam" id="PF01551">
    <property type="entry name" value="Peptidase_M23"/>
    <property type="match status" value="1"/>
</dbReference>
<evidence type="ECO:0000256" key="6">
    <source>
        <dbReference type="ARBA" id="ARBA00022833"/>
    </source>
</evidence>
<comment type="subcellular location">
    <subcellularLocation>
        <location evidence="2">Cell envelope</location>
    </subcellularLocation>
</comment>
<dbReference type="GO" id="GO:0006508">
    <property type="term" value="P:proteolysis"/>
    <property type="evidence" value="ECO:0007669"/>
    <property type="project" value="UniProtKB-KW"/>
</dbReference>
<dbReference type="GO" id="GO:0046872">
    <property type="term" value="F:metal ion binding"/>
    <property type="evidence" value="ECO:0007669"/>
    <property type="project" value="UniProtKB-KW"/>
</dbReference>
<dbReference type="EMBL" id="BMKW01000028">
    <property type="protein sequence ID" value="GGJ43785.1"/>
    <property type="molecule type" value="Genomic_DNA"/>
</dbReference>
<evidence type="ECO:0000256" key="7">
    <source>
        <dbReference type="ARBA" id="ARBA00023049"/>
    </source>
</evidence>
<dbReference type="InterPro" id="IPR016047">
    <property type="entry name" value="M23ase_b-sheet_dom"/>
</dbReference>
<gene>
    <name evidence="11" type="ORF">GCM10011320_59110</name>
</gene>
<evidence type="ECO:0000256" key="5">
    <source>
        <dbReference type="ARBA" id="ARBA00022801"/>
    </source>
</evidence>
<comment type="cofactor">
    <cofactor evidence="1">
        <name>Zn(2+)</name>
        <dbReference type="ChEBI" id="CHEBI:29105"/>
    </cofactor>
</comment>
<dbReference type="Gene3D" id="2.70.70.10">
    <property type="entry name" value="Glucose Permease (Domain IIA)"/>
    <property type="match status" value="1"/>
</dbReference>
<protein>
    <recommendedName>
        <fullName evidence="13">Peptidase M23</fullName>
    </recommendedName>
</protein>
<dbReference type="CDD" id="cd12797">
    <property type="entry name" value="M23_peptidase"/>
    <property type="match status" value="1"/>
</dbReference>
<dbReference type="SUPFAM" id="SSF51261">
    <property type="entry name" value="Duplicated hybrid motif"/>
    <property type="match status" value="1"/>
</dbReference>
<keyword evidence="3" id="KW-0645">Protease</keyword>
<dbReference type="InterPro" id="IPR050570">
    <property type="entry name" value="Cell_wall_metabolism_enzyme"/>
</dbReference>
<reference evidence="11" key="2">
    <citation type="submission" date="2020-09" db="EMBL/GenBank/DDBJ databases">
        <authorList>
            <person name="Sun Q."/>
            <person name="Zhou Y."/>
        </authorList>
    </citation>
    <scope>NUCLEOTIDE SEQUENCE</scope>
    <source>
        <strain evidence="11">CGMCC 1.3617</strain>
    </source>
</reference>
<reference evidence="11" key="1">
    <citation type="journal article" date="2014" name="Int. J. Syst. Evol. Microbiol.">
        <title>Complete genome sequence of Corynebacterium casei LMG S-19264T (=DSM 44701T), isolated from a smear-ripened cheese.</title>
        <authorList>
            <consortium name="US DOE Joint Genome Institute (JGI-PGF)"/>
            <person name="Walter F."/>
            <person name="Albersmeier A."/>
            <person name="Kalinowski J."/>
            <person name="Ruckert C."/>
        </authorList>
    </citation>
    <scope>NUCLEOTIDE SEQUENCE</scope>
    <source>
        <strain evidence="11">CGMCC 1.3617</strain>
    </source>
</reference>
<sequence>MRLRPAIAMSALFALYPAASYGPSANFTTQPPASEASAAPIPFAASSQTSPAGTPMSIASLPPVPEVEAAIAGALPADAPDPSEADASSQERVLVVTRGDTLAGLLDDAGVDRAEAHAAIASLARHFQPSSLRPGDEIAIRLSTGDTPTLAELELEPEPGRTIRAIRQPDGSWEDKQEVAARTRFLVRASGTVDGGLFPAMTRAGLPAGMALSLIRILGHQVDFQRDLKPGDRFAILFDRFRDDDGDLLGHGQIIKATLTLSGRTLEIWRHRDRDGSTEWYDQQGRSLRRSFLRTPLDGARISSGFGLRSHPVLGFNRMHQGIDFAAPSGTPIYAAADGTIVSAKREGGYGLMVRIRHNSGVETRYAHMSRFARNIAPGRHVRQGTVVGAVGSTGLSTGPHLHYEVAMNGRPVNPASHVQQAIRLAGAELNAFRARQRTLTRLVAGFGTRDEVALASD</sequence>
<feature type="domain" description="Csd3-like second N-terminal" evidence="10">
    <location>
        <begin position="189"/>
        <end position="306"/>
    </location>
</feature>
<evidence type="ECO:0000259" key="9">
    <source>
        <dbReference type="Pfam" id="PF01551"/>
    </source>
</evidence>
<evidence type="ECO:0000313" key="12">
    <source>
        <dbReference type="Proteomes" id="UP000661507"/>
    </source>
</evidence>
<evidence type="ECO:0000256" key="8">
    <source>
        <dbReference type="SAM" id="SignalP"/>
    </source>
</evidence>
<proteinExistence type="predicted"/>
<feature type="signal peptide" evidence="8">
    <location>
        <begin position="1"/>
        <end position="21"/>
    </location>
</feature>
<dbReference type="FunFam" id="2.70.70.10:FF:000006">
    <property type="entry name" value="M23 family peptidase"/>
    <property type="match status" value="1"/>
</dbReference>
<dbReference type="Proteomes" id="UP000661507">
    <property type="component" value="Unassembled WGS sequence"/>
</dbReference>
<keyword evidence="7" id="KW-0482">Metalloprotease</keyword>
<name>A0A917NZI7_9PROT</name>
<evidence type="ECO:0000259" key="10">
    <source>
        <dbReference type="Pfam" id="PF19425"/>
    </source>
</evidence>
<dbReference type="GO" id="GO:0030313">
    <property type="term" value="C:cell envelope"/>
    <property type="evidence" value="ECO:0007669"/>
    <property type="project" value="UniProtKB-SubCell"/>
</dbReference>
<keyword evidence="6" id="KW-0862">Zinc</keyword>
<comment type="caution">
    <text evidence="11">The sequence shown here is derived from an EMBL/GenBank/DDBJ whole genome shotgun (WGS) entry which is preliminary data.</text>
</comment>
<dbReference type="PANTHER" id="PTHR21666:SF288">
    <property type="entry name" value="CELL DIVISION PROTEIN YTFB"/>
    <property type="match status" value="1"/>
</dbReference>
<feature type="domain" description="M23ase beta-sheet core" evidence="9">
    <location>
        <begin position="318"/>
        <end position="415"/>
    </location>
</feature>
<dbReference type="InterPro" id="IPR045834">
    <property type="entry name" value="Csd3_N2"/>
</dbReference>
<dbReference type="Gene3D" id="3.10.450.350">
    <property type="match status" value="2"/>
</dbReference>
<keyword evidence="8" id="KW-0732">Signal</keyword>
<evidence type="ECO:0008006" key="13">
    <source>
        <dbReference type="Google" id="ProtNLM"/>
    </source>
</evidence>
<dbReference type="Pfam" id="PF19425">
    <property type="entry name" value="Csd3_N2"/>
    <property type="match status" value="1"/>
</dbReference>
<evidence type="ECO:0000256" key="3">
    <source>
        <dbReference type="ARBA" id="ARBA00022670"/>
    </source>
</evidence>